<feature type="compositionally biased region" description="Low complexity" evidence="1">
    <location>
        <begin position="143"/>
        <end position="156"/>
    </location>
</feature>
<dbReference type="EMBL" id="AP020326">
    <property type="protein sequence ID" value="BBN45869.1"/>
    <property type="molecule type" value="Genomic_DNA"/>
</dbReference>
<feature type="compositionally biased region" description="Gly residues" evidence="1">
    <location>
        <begin position="106"/>
        <end position="121"/>
    </location>
</feature>
<keyword evidence="2" id="KW-0812">Transmembrane</keyword>
<organism evidence="4 5">
    <name type="scientific">Mycobacterium avium subsp. hominissuis</name>
    <dbReference type="NCBI Taxonomy" id="439334"/>
    <lineage>
        <taxon>Bacteria</taxon>
        <taxon>Bacillati</taxon>
        <taxon>Actinomycetota</taxon>
        <taxon>Actinomycetes</taxon>
        <taxon>Mycobacteriales</taxon>
        <taxon>Mycobacteriaceae</taxon>
        <taxon>Mycobacterium</taxon>
        <taxon>Mycobacterium avium complex (MAC)</taxon>
    </lineage>
</organism>
<evidence type="ECO:0000256" key="1">
    <source>
        <dbReference type="SAM" id="MobiDB-lite"/>
    </source>
</evidence>
<dbReference type="InterPro" id="IPR026954">
    <property type="entry name" value="PknH-like_Extracell"/>
</dbReference>
<sequence>MSETPEPQAEPTTPEPTPAAAVSPPPPPPERVKPPRLYTAAAWVVIVAGIVFIISSVFFVGAFIWKHSYYHCHHHHGVFHPGGPGPGNGPWQYGGPGPGNGPWPGGPGGSGAWYGGPGGPDNGPWPGGPGLIVPMPPAARVAPAARSPARASAAPGSRRRSAPLPARPRRALKPLPQDVPSSRVLKAGGAWHDRCMTMRITRVRRAVLFVGVAAAGAVALPVAAAHPSEPGVVNYAVLGKGSVGNIVGGPMGWESVFTQPGQGDWVDLPECNNWADIGLPEVFNDPDLASFNGAVTQTSATDQTHLVKQAVGVFATNDAADRAFHRVVDRTVGCSGQTTAIHLDNGSTQVWSFDGGPAGPADENWTKQEAGTDRRCFNQTRLRENVVLQAKVCQSGNAGPAVNVLAGAMQNALGQ</sequence>
<keyword evidence="2" id="KW-1133">Transmembrane helix</keyword>
<dbReference type="Gene3D" id="3.40.1000.70">
    <property type="entry name" value="PknH-like extracellular domain"/>
    <property type="match status" value="1"/>
</dbReference>
<evidence type="ECO:0000313" key="5">
    <source>
        <dbReference type="Proteomes" id="UP000327362"/>
    </source>
</evidence>
<feature type="compositionally biased region" description="Low complexity" evidence="1">
    <location>
        <begin position="1"/>
        <end position="12"/>
    </location>
</feature>
<feature type="domain" description="PknH-like extracellular" evidence="3">
    <location>
        <begin position="229"/>
        <end position="411"/>
    </location>
</feature>
<reference evidence="4 5" key="1">
    <citation type="submission" date="2019-09" db="EMBL/GenBank/DDBJ databases">
        <title>Complete genome sequence of Mycobacterium avium subsp. hominissuis strain JP-H-1.</title>
        <authorList>
            <person name="Kinoshita Y."/>
            <person name="Niwa H."/>
            <person name="Uchida-Fujii E."/>
            <person name="Nukada T."/>
        </authorList>
    </citation>
    <scope>NUCLEOTIDE SEQUENCE [LARGE SCALE GENOMIC DNA]</scope>
    <source>
        <strain evidence="4 5">JP-H-1</strain>
    </source>
</reference>
<accession>A0AAI8WXY1</accession>
<feature type="region of interest" description="Disordered" evidence="1">
    <location>
        <begin position="143"/>
        <end position="181"/>
    </location>
</feature>
<protein>
    <recommendedName>
        <fullName evidence="3">PknH-like extracellular domain-containing protein</fullName>
    </recommendedName>
</protein>
<evidence type="ECO:0000313" key="4">
    <source>
        <dbReference type="EMBL" id="BBN45869.1"/>
    </source>
</evidence>
<name>A0AAI8WXY1_MYCAV</name>
<feature type="transmembrane region" description="Helical" evidence="2">
    <location>
        <begin position="40"/>
        <end position="65"/>
    </location>
</feature>
<feature type="region of interest" description="Disordered" evidence="1">
    <location>
        <begin position="1"/>
        <end position="31"/>
    </location>
</feature>
<keyword evidence="2" id="KW-0472">Membrane</keyword>
<dbReference type="Pfam" id="PF14032">
    <property type="entry name" value="PknH_C"/>
    <property type="match status" value="1"/>
</dbReference>
<evidence type="ECO:0000256" key="2">
    <source>
        <dbReference type="SAM" id="Phobius"/>
    </source>
</evidence>
<feature type="compositionally biased region" description="Basic residues" evidence="1">
    <location>
        <begin position="157"/>
        <end position="172"/>
    </location>
</feature>
<dbReference type="AlphaFoldDB" id="A0AAI8WXY1"/>
<evidence type="ECO:0000259" key="3">
    <source>
        <dbReference type="Pfam" id="PF14032"/>
    </source>
</evidence>
<dbReference type="Proteomes" id="UP000327362">
    <property type="component" value="Chromosome"/>
</dbReference>
<feature type="compositionally biased region" description="Pro residues" evidence="1">
    <location>
        <begin position="13"/>
        <end position="29"/>
    </location>
</feature>
<feature type="region of interest" description="Disordered" evidence="1">
    <location>
        <begin position="89"/>
        <end position="130"/>
    </location>
</feature>
<gene>
    <name evidence="4" type="ORF">JPH1_03440</name>
</gene>
<feature type="transmembrane region" description="Helical" evidence="2">
    <location>
        <begin position="206"/>
        <end position="224"/>
    </location>
</feature>
<proteinExistence type="predicted"/>
<feature type="compositionally biased region" description="Gly residues" evidence="1">
    <location>
        <begin position="89"/>
        <end position="98"/>
    </location>
</feature>
<dbReference type="InterPro" id="IPR038232">
    <property type="entry name" value="PknH-like_Extracell_sf"/>
</dbReference>